<dbReference type="AlphaFoldDB" id="A0A126V241"/>
<organism evidence="1 2">
    <name type="scientific">Falsihalocynthiibacter arcticus</name>
    <dbReference type="NCBI Taxonomy" id="1579316"/>
    <lineage>
        <taxon>Bacteria</taxon>
        <taxon>Pseudomonadati</taxon>
        <taxon>Pseudomonadota</taxon>
        <taxon>Alphaproteobacteria</taxon>
        <taxon>Rhodobacterales</taxon>
        <taxon>Roseobacteraceae</taxon>
        <taxon>Falsihalocynthiibacter</taxon>
    </lineage>
</organism>
<keyword evidence="2" id="KW-1185">Reference proteome</keyword>
<dbReference type="InterPro" id="IPR036249">
    <property type="entry name" value="Thioredoxin-like_sf"/>
</dbReference>
<protein>
    <submittedName>
        <fullName evidence="1">Ferredoxin</fullName>
    </submittedName>
</protein>
<evidence type="ECO:0000313" key="2">
    <source>
        <dbReference type="Proteomes" id="UP000070371"/>
    </source>
</evidence>
<dbReference type="OrthoDB" id="9800597at2"/>
<dbReference type="RefSeq" id="WP_052274575.1">
    <property type="nucleotide sequence ID" value="NZ_CP014327.1"/>
</dbReference>
<proteinExistence type="predicted"/>
<dbReference type="SUPFAM" id="SSF52833">
    <property type="entry name" value="Thioredoxin-like"/>
    <property type="match status" value="1"/>
</dbReference>
<accession>A0A126V241</accession>
<dbReference type="CDD" id="cd02980">
    <property type="entry name" value="TRX_Fd_family"/>
    <property type="match status" value="1"/>
</dbReference>
<evidence type="ECO:0000313" key="1">
    <source>
        <dbReference type="EMBL" id="AML51956.1"/>
    </source>
</evidence>
<dbReference type="KEGG" id="hat:RC74_12365"/>
<dbReference type="Proteomes" id="UP000070371">
    <property type="component" value="Chromosome"/>
</dbReference>
<reference evidence="1 2" key="1">
    <citation type="submission" date="2016-02" db="EMBL/GenBank/DDBJ databases">
        <title>Complete genome sequence of Halocynthiibacter arcticus PAMC 20958t from arctic marine sediment.</title>
        <authorList>
            <person name="Lee Y.M."/>
            <person name="Baek K."/>
            <person name="Lee H.K."/>
            <person name="Shin S.C."/>
        </authorList>
    </citation>
    <scope>NUCLEOTIDE SEQUENCE [LARGE SCALE GENOMIC DNA]</scope>
    <source>
        <strain evidence="1">PAMC 20958</strain>
    </source>
</reference>
<dbReference type="EMBL" id="CP014327">
    <property type="protein sequence ID" value="AML51956.1"/>
    <property type="molecule type" value="Genomic_DNA"/>
</dbReference>
<sequence length="127" mass="14167">MSNETINDAKSGNVSDGDEPVYLVHVFCCVNERPKTHRRGSCGAKSSKQLCDYMCRLGMTLGVQRIRINHAGCLNVCEYGPAMVIYPEGVWYKFENEEDVAEILRSHVIKGKKVDRLALSIPPGTLH</sequence>
<dbReference type="STRING" id="1579316.RC74_12365"/>
<name>A0A126V241_9RHOB</name>
<gene>
    <name evidence="1" type="ORF">RC74_12365</name>
</gene>
<dbReference type="Gene3D" id="3.40.30.10">
    <property type="entry name" value="Glutaredoxin"/>
    <property type="match status" value="1"/>
</dbReference>